<sequence>MSLLRPVFRRCMSTSVPKRLTTEERTAALKTIDASWKLVEGRDAIKRDFAFRDFNEAWSFMSRTALIAEQGCHHPEWFNVYNRVEVTLSTHDCGGLSMNDIAMAKHMDAFAATLVK</sequence>
<dbReference type="GO" id="GO:0008124">
    <property type="term" value="F:4-alpha-hydroxytetrahydrobiopterin dehydratase activity"/>
    <property type="evidence" value="ECO:0007669"/>
    <property type="project" value="UniProtKB-EC"/>
</dbReference>
<accession>A0A1V9ZKG5</accession>
<keyword evidence="4" id="KW-0456">Lyase</keyword>
<dbReference type="Gene3D" id="3.30.1360.20">
    <property type="entry name" value="Transcriptional coactivator/pterin dehydratase"/>
    <property type="match status" value="1"/>
</dbReference>
<proteinExistence type="inferred from homology"/>
<dbReference type="HAMAP" id="MF_00434">
    <property type="entry name" value="Pterin_4_alpha"/>
    <property type="match status" value="1"/>
</dbReference>
<dbReference type="GO" id="GO:0006729">
    <property type="term" value="P:tetrahydrobiopterin biosynthetic process"/>
    <property type="evidence" value="ECO:0007669"/>
    <property type="project" value="InterPro"/>
</dbReference>
<dbReference type="InterPro" id="IPR001533">
    <property type="entry name" value="Pterin_deHydtase"/>
</dbReference>
<dbReference type="NCBIfam" id="NF002018">
    <property type="entry name" value="PRK00823.1-3"/>
    <property type="match status" value="1"/>
</dbReference>
<evidence type="ECO:0000256" key="3">
    <source>
        <dbReference type="ARBA" id="ARBA00013252"/>
    </source>
</evidence>
<comment type="caution">
    <text evidence="6">The sequence shown here is derived from an EMBL/GenBank/DDBJ whole genome shotgun (WGS) entry which is preliminary data.</text>
</comment>
<evidence type="ECO:0000256" key="5">
    <source>
        <dbReference type="ARBA" id="ARBA00030497"/>
    </source>
</evidence>
<protein>
    <recommendedName>
        <fullName evidence="3">4a-hydroxytetrahydrobiopterin dehydratase</fullName>
        <ecNumber evidence="3">4.2.1.96</ecNumber>
    </recommendedName>
    <alternativeName>
        <fullName evidence="5">4-alpha-hydroxy-tetrahydropterin dehydratase</fullName>
    </alternativeName>
</protein>
<evidence type="ECO:0000313" key="7">
    <source>
        <dbReference type="Proteomes" id="UP000243579"/>
    </source>
</evidence>
<evidence type="ECO:0000256" key="1">
    <source>
        <dbReference type="ARBA" id="ARBA00001554"/>
    </source>
</evidence>
<evidence type="ECO:0000313" key="6">
    <source>
        <dbReference type="EMBL" id="OQR98478.1"/>
    </source>
</evidence>
<comment type="similarity">
    <text evidence="2">Belongs to the pterin-4-alpha-carbinolamine dehydratase family.</text>
</comment>
<dbReference type="EMBL" id="JNBR01000084">
    <property type="protein sequence ID" value="OQR98478.1"/>
    <property type="molecule type" value="Genomic_DNA"/>
</dbReference>
<name>A0A1V9ZKG5_ACHHY</name>
<dbReference type="CDD" id="cd00914">
    <property type="entry name" value="PCD_DCoH_subfamily_b"/>
    <property type="match status" value="1"/>
</dbReference>
<dbReference type="STRING" id="1202772.A0A1V9ZKG5"/>
<dbReference type="InterPro" id="IPR036428">
    <property type="entry name" value="PCD_sf"/>
</dbReference>
<dbReference type="SUPFAM" id="SSF55248">
    <property type="entry name" value="PCD-like"/>
    <property type="match status" value="1"/>
</dbReference>
<dbReference type="AlphaFoldDB" id="A0A1V9ZKG5"/>
<evidence type="ECO:0000256" key="2">
    <source>
        <dbReference type="ARBA" id="ARBA00006472"/>
    </source>
</evidence>
<keyword evidence="7" id="KW-1185">Reference proteome</keyword>
<gene>
    <name evidence="6" type="ORF">ACHHYP_08614</name>
</gene>
<dbReference type="PANTHER" id="PTHR12599">
    <property type="entry name" value="PTERIN-4-ALPHA-CARBINOLAMINE DEHYDRATASE"/>
    <property type="match status" value="1"/>
</dbReference>
<dbReference type="EC" id="4.2.1.96" evidence="3"/>
<organism evidence="6 7">
    <name type="scientific">Achlya hypogyna</name>
    <name type="common">Oomycete</name>
    <name type="synonym">Protoachlya hypogyna</name>
    <dbReference type="NCBI Taxonomy" id="1202772"/>
    <lineage>
        <taxon>Eukaryota</taxon>
        <taxon>Sar</taxon>
        <taxon>Stramenopiles</taxon>
        <taxon>Oomycota</taxon>
        <taxon>Saprolegniomycetes</taxon>
        <taxon>Saprolegniales</taxon>
        <taxon>Achlyaceae</taxon>
        <taxon>Achlya</taxon>
    </lineage>
</organism>
<dbReference type="PANTHER" id="PTHR12599:SF0">
    <property type="entry name" value="PTERIN-4-ALPHA-CARBINOLAMINE DEHYDRATASE"/>
    <property type="match status" value="1"/>
</dbReference>
<dbReference type="Pfam" id="PF01329">
    <property type="entry name" value="Pterin_4a"/>
    <property type="match status" value="1"/>
</dbReference>
<comment type="catalytic activity">
    <reaction evidence="1">
        <text>(4aS,6R)-4a-hydroxy-L-erythro-5,6,7,8-tetrahydrobiopterin = (6R)-L-erythro-6,7-dihydrobiopterin + H2O</text>
        <dbReference type="Rhea" id="RHEA:11920"/>
        <dbReference type="ChEBI" id="CHEBI:15377"/>
        <dbReference type="ChEBI" id="CHEBI:15642"/>
        <dbReference type="ChEBI" id="CHEBI:43120"/>
        <dbReference type="EC" id="4.2.1.96"/>
    </reaction>
</comment>
<dbReference type="Proteomes" id="UP000243579">
    <property type="component" value="Unassembled WGS sequence"/>
</dbReference>
<reference evidence="6 7" key="1">
    <citation type="journal article" date="2014" name="Genome Biol. Evol.">
        <title>The secreted proteins of Achlya hypogyna and Thraustotheca clavata identify the ancestral oomycete secretome and reveal gene acquisitions by horizontal gene transfer.</title>
        <authorList>
            <person name="Misner I."/>
            <person name="Blouin N."/>
            <person name="Leonard G."/>
            <person name="Richards T.A."/>
            <person name="Lane C.E."/>
        </authorList>
    </citation>
    <scope>NUCLEOTIDE SEQUENCE [LARGE SCALE GENOMIC DNA]</scope>
    <source>
        <strain evidence="6 7">ATCC 48635</strain>
    </source>
</reference>
<dbReference type="OrthoDB" id="277398at2759"/>
<evidence type="ECO:0000256" key="4">
    <source>
        <dbReference type="ARBA" id="ARBA00023239"/>
    </source>
</evidence>